<evidence type="ECO:0000313" key="15">
    <source>
        <dbReference type="Proteomes" id="UP001652642"/>
    </source>
</evidence>
<name>A0A6J0TSH8_9SAUR</name>
<keyword evidence="5 12" id="KW-0732">Signal</keyword>
<evidence type="ECO:0000256" key="12">
    <source>
        <dbReference type="SAM" id="SignalP"/>
    </source>
</evidence>
<accession>A0A6J0TSH8</accession>
<keyword evidence="3" id="KW-0597">Phosphoprotein</keyword>
<reference evidence="16" key="1">
    <citation type="submission" date="2025-08" db="UniProtKB">
        <authorList>
            <consortium name="RefSeq"/>
        </authorList>
    </citation>
    <scope>IDENTIFICATION</scope>
</reference>
<evidence type="ECO:0000256" key="1">
    <source>
        <dbReference type="ARBA" id="ARBA00004251"/>
    </source>
</evidence>
<dbReference type="Pfam" id="PF23344">
    <property type="entry name" value="ZP-N"/>
    <property type="match status" value="1"/>
</dbReference>
<feature type="compositionally biased region" description="Polar residues" evidence="10">
    <location>
        <begin position="637"/>
        <end position="659"/>
    </location>
</feature>
<dbReference type="RefSeq" id="XP_020649099.2">
    <property type="nucleotide sequence ID" value="XM_020793440.2"/>
</dbReference>
<evidence type="ECO:0000256" key="2">
    <source>
        <dbReference type="ARBA" id="ARBA00022475"/>
    </source>
</evidence>
<dbReference type="PANTHER" id="PTHR14002">
    <property type="entry name" value="ENDOGLIN/TGF-BETA RECEPTOR TYPE III"/>
    <property type="match status" value="1"/>
</dbReference>
<organism evidence="15 16">
    <name type="scientific">Pogona vitticeps</name>
    <name type="common">central bearded dragon</name>
    <dbReference type="NCBI Taxonomy" id="103695"/>
    <lineage>
        <taxon>Eukaryota</taxon>
        <taxon>Metazoa</taxon>
        <taxon>Chordata</taxon>
        <taxon>Craniata</taxon>
        <taxon>Vertebrata</taxon>
        <taxon>Euteleostomi</taxon>
        <taxon>Lepidosauria</taxon>
        <taxon>Squamata</taxon>
        <taxon>Bifurcata</taxon>
        <taxon>Unidentata</taxon>
        <taxon>Episquamata</taxon>
        <taxon>Toxicofera</taxon>
        <taxon>Iguania</taxon>
        <taxon>Acrodonta</taxon>
        <taxon>Agamidae</taxon>
        <taxon>Amphibolurinae</taxon>
        <taxon>Pogona</taxon>
    </lineage>
</organism>
<feature type="domain" description="ZP-N" evidence="13">
    <location>
        <begin position="367"/>
        <end position="451"/>
    </location>
</feature>
<evidence type="ECO:0000256" key="7">
    <source>
        <dbReference type="ARBA" id="ARBA00023136"/>
    </source>
</evidence>
<feature type="region of interest" description="Disordered" evidence="10">
    <location>
        <begin position="624"/>
        <end position="659"/>
    </location>
</feature>
<dbReference type="OrthoDB" id="10072329at2759"/>
<dbReference type="InterPro" id="IPR042235">
    <property type="entry name" value="ZP-C_dom"/>
</dbReference>
<proteinExistence type="predicted"/>
<keyword evidence="6 11" id="KW-1133">Transmembrane helix</keyword>
<keyword evidence="15" id="KW-1185">Reference proteome</keyword>
<feature type="domain" description="TGFBR3/Endoglin-like N-terminal" evidence="14">
    <location>
        <begin position="201"/>
        <end position="335"/>
    </location>
</feature>
<dbReference type="Pfam" id="PF26060">
    <property type="entry name" value="TGFBR3_N"/>
    <property type="match status" value="2"/>
</dbReference>
<feature type="signal peptide" evidence="12">
    <location>
        <begin position="1"/>
        <end position="21"/>
    </location>
</feature>
<keyword evidence="8" id="KW-1015">Disulfide bond</keyword>
<dbReference type="InterPro" id="IPR058899">
    <property type="entry name" value="TGFBR3/Endoglin-like_N"/>
</dbReference>
<evidence type="ECO:0000259" key="13">
    <source>
        <dbReference type="Pfam" id="PF23344"/>
    </source>
</evidence>
<dbReference type="GeneID" id="110078870"/>
<dbReference type="KEGG" id="pvt:110078870"/>
<dbReference type="InterPro" id="IPR055356">
    <property type="entry name" value="ZP-N"/>
</dbReference>
<evidence type="ECO:0000256" key="9">
    <source>
        <dbReference type="ARBA" id="ARBA00023180"/>
    </source>
</evidence>
<evidence type="ECO:0000256" key="6">
    <source>
        <dbReference type="ARBA" id="ARBA00022989"/>
    </source>
</evidence>
<keyword evidence="2" id="KW-1003">Cell membrane</keyword>
<dbReference type="CTD" id="2022"/>
<keyword evidence="9" id="KW-0325">Glycoprotein</keyword>
<feature type="transmembrane region" description="Helical" evidence="11">
    <location>
        <begin position="592"/>
        <end position="617"/>
    </location>
</feature>
<dbReference type="Proteomes" id="UP001652642">
    <property type="component" value="Chromosome Z"/>
</dbReference>
<feature type="chain" id="PRO_5045468937" evidence="12">
    <location>
        <begin position="22"/>
        <end position="659"/>
    </location>
</feature>
<evidence type="ECO:0000256" key="11">
    <source>
        <dbReference type="SAM" id="Phobius"/>
    </source>
</evidence>
<evidence type="ECO:0000259" key="14">
    <source>
        <dbReference type="Pfam" id="PF26060"/>
    </source>
</evidence>
<comment type="subcellular location">
    <subcellularLocation>
        <location evidence="1">Cell membrane</location>
        <topology evidence="1">Single-pass type I membrane protein</topology>
    </subcellularLocation>
</comment>
<evidence type="ECO:0000313" key="16">
    <source>
        <dbReference type="RefSeq" id="XP_020649099.2"/>
    </source>
</evidence>
<dbReference type="Gene3D" id="2.60.40.4100">
    <property type="entry name" value="Zona pellucida, ZP-C domain"/>
    <property type="match status" value="1"/>
</dbReference>
<gene>
    <name evidence="16" type="primary">ENG</name>
</gene>
<evidence type="ECO:0000256" key="10">
    <source>
        <dbReference type="SAM" id="MobiDB-lite"/>
    </source>
</evidence>
<keyword evidence="4 11" id="KW-0812">Transmembrane</keyword>
<evidence type="ECO:0000256" key="8">
    <source>
        <dbReference type="ARBA" id="ARBA00023157"/>
    </source>
</evidence>
<evidence type="ECO:0000256" key="4">
    <source>
        <dbReference type="ARBA" id="ARBA00022692"/>
    </source>
</evidence>
<dbReference type="Gene3D" id="2.60.40.3210">
    <property type="entry name" value="Zona pellucida, ZP-N domain"/>
    <property type="match status" value="1"/>
</dbReference>
<dbReference type="AlphaFoldDB" id="A0A6J0TSH8"/>
<evidence type="ECO:0000256" key="3">
    <source>
        <dbReference type="ARBA" id="ARBA00022553"/>
    </source>
</evidence>
<dbReference type="PANTHER" id="PTHR14002:SF1">
    <property type="entry name" value="ENDOGLIN"/>
    <property type="match status" value="1"/>
</dbReference>
<dbReference type="InParanoid" id="A0A6J0TSH8"/>
<dbReference type="GO" id="GO:0001570">
    <property type="term" value="P:vasculogenesis"/>
    <property type="evidence" value="ECO:0007669"/>
    <property type="project" value="TreeGrafter"/>
</dbReference>
<keyword evidence="7 11" id="KW-0472">Membrane</keyword>
<evidence type="ECO:0000256" key="5">
    <source>
        <dbReference type="ARBA" id="ARBA00022729"/>
    </source>
</evidence>
<feature type="domain" description="TGFBR3/Endoglin-like N-terminal" evidence="14">
    <location>
        <begin position="45"/>
        <end position="193"/>
    </location>
</feature>
<protein>
    <submittedName>
        <fullName evidence="16">Endoglin</fullName>
    </submittedName>
</protein>
<sequence>MKMVWHLAGLLLASGAMILSASPATMPSCTLQPLTENRDTKVLYTTSKVTSGCTSRGPEDLDVHVLYLNTSKLSILQLNLNVAAAARNRKTVFVLNSATYAFWKVNMEDHQLPLSFAVSNGHINATGAEINSIKPTSSSHDLLAWAKAEYGGVSSFAELETPESINFHVGKVLSSNEDCVPGRDFDAKQYLEASFASHNIRSCLPPGGHHEKEAHILWLKQPPPESGKQEVGVDIKVTCRAGTSATLPEMLLVLKSHDRLLWSFGQMPGTIKLAVSGKYSLKMFNSPELEGEQLPASEEGLIQAAHGKDFASIASFTEVPSAKSLTLELVQDCVGSTKQAVSKPPTEAPSLIKMIQNLVTECQPWRCLDNTMEIALPKDSLKHLQSLLQVSEVTLQDASCKTTDNSTHFVLKSLLESCSTAVEGGVLAKNKLVFSLAPLTEKVTVPFECTLPEKVFLQLYPTPDFSSTQTTVIRVNEAIYVQLSLRTANKEAEVEVEDCSLYTSHQASPQLLISSRKPQSYAVKFLTSPSPKIHRFSFVYKVAGEQWSVAPATLVCRLWVNSESQGPHEFESVLEVTLKNPNIPIRGQELKIGTVLGITFGAFLIGVLLTGALWYIYSHTRSTAKRPPVSADPPASESGSTNPSIGSTQSTPCSTSSMA</sequence>